<dbReference type="RefSeq" id="WP_144304129.1">
    <property type="nucleotide sequence ID" value="NZ_QMIE01000017.1"/>
</dbReference>
<comment type="function">
    <text evidence="2">Catalyzes the dismutation of two molecules of 6,7-dimethyl-8-ribityllumazine, resulting in the formation of riboflavin and 5-amino-6-(D-ribitylamino)uracil.</text>
</comment>
<evidence type="ECO:0000256" key="9">
    <source>
        <dbReference type="ARBA" id="ARBA00022737"/>
    </source>
</evidence>
<dbReference type="FunFam" id="2.40.30.20:FF:000004">
    <property type="entry name" value="Riboflavin synthase, alpha subunit"/>
    <property type="match status" value="1"/>
</dbReference>
<dbReference type="EC" id="2.5.1.9" evidence="5 10"/>
<comment type="catalytic activity">
    <reaction evidence="1">
        <text>2 6,7-dimethyl-8-(1-D-ribityl)lumazine + H(+) = 5-amino-6-(D-ribitylamino)uracil + riboflavin</text>
        <dbReference type="Rhea" id="RHEA:20772"/>
        <dbReference type="ChEBI" id="CHEBI:15378"/>
        <dbReference type="ChEBI" id="CHEBI:15934"/>
        <dbReference type="ChEBI" id="CHEBI:57986"/>
        <dbReference type="ChEBI" id="CHEBI:58201"/>
        <dbReference type="EC" id="2.5.1.9"/>
    </reaction>
</comment>
<comment type="caution">
    <text evidence="13">The sequence shown here is derived from an EMBL/GenBank/DDBJ whole genome shotgun (WGS) entry which is preliminary data.</text>
</comment>
<keyword evidence="7" id="KW-0686">Riboflavin biosynthesis</keyword>
<dbReference type="InterPro" id="IPR017938">
    <property type="entry name" value="Riboflavin_synthase-like_b-brl"/>
</dbReference>
<name>A0A7M3MB69_9BACT</name>
<gene>
    <name evidence="13" type="ORF">DPQ33_15465</name>
</gene>
<comment type="subunit">
    <text evidence="4">Homotrimer.</text>
</comment>
<evidence type="ECO:0000313" key="13">
    <source>
        <dbReference type="EMBL" id="TVM15359.1"/>
    </source>
</evidence>
<dbReference type="EMBL" id="QMIE01000017">
    <property type="protein sequence ID" value="TVM15359.1"/>
    <property type="molecule type" value="Genomic_DNA"/>
</dbReference>
<evidence type="ECO:0000256" key="4">
    <source>
        <dbReference type="ARBA" id="ARBA00011233"/>
    </source>
</evidence>
<dbReference type="PIRSF" id="PIRSF000498">
    <property type="entry name" value="Riboflavin_syn_A"/>
    <property type="match status" value="1"/>
</dbReference>
<keyword evidence="14" id="KW-1185">Reference proteome</keyword>
<proteinExistence type="predicted"/>
<dbReference type="GO" id="GO:0004746">
    <property type="term" value="F:riboflavin synthase activity"/>
    <property type="evidence" value="ECO:0007669"/>
    <property type="project" value="UniProtKB-UniRule"/>
</dbReference>
<feature type="domain" description="Lumazine-binding" evidence="12">
    <location>
        <begin position="103"/>
        <end position="199"/>
    </location>
</feature>
<keyword evidence="9" id="KW-0677">Repeat</keyword>
<dbReference type="InterPro" id="IPR026017">
    <property type="entry name" value="Lumazine-bd_dom"/>
</dbReference>
<comment type="pathway">
    <text evidence="3">Cofactor biosynthesis; riboflavin biosynthesis; riboflavin from 2-hydroxy-3-oxobutyl phosphate and 5-amino-6-(D-ribitylamino)uracil: step 2/2.</text>
</comment>
<dbReference type="FunFam" id="2.40.30.20:FF:000003">
    <property type="entry name" value="Riboflavin synthase, alpha subunit"/>
    <property type="match status" value="1"/>
</dbReference>
<evidence type="ECO:0000313" key="14">
    <source>
        <dbReference type="Proteomes" id="UP000448292"/>
    </source>
</evidence>
<dbReference type="PROSITE" id="PS51177">
    <property type="entry name" value="LUMAZINE_BIND"/>
    <property type="match status" value="2"/>
</dbReference>
<evidence type="ECO:0000256" key="8">
    <source>
        <dbReference type="ARBA" id="ARBA00022679"/>
    </source>
</evidence>
<dbReference type="GO" id="GO:0009231">
    <property type="term" value="P:riboflavin biosynthetic process"/>
    <property type="evidence" value="ECO:0007669"/>
    <property type="project" value="UniProtKB-KW"/>
</dbReference>
<evidence type="ECO:0000256" key="11">
    <source>
        <dbReference type="PROSITE-ProRule" id="PRU00524"/>
    </source>
</evidence>
<dbReference type="AlphaFoldDB" id="A0A7M3MB69"/>
<reference evidence="13 14" key="1">
    <citation type="submission" date="2018-06" db="EMBL/GenBank/DDBJ databases">
        <title>Complete genome of Desulfovibrio indonesiensis P37SLT.</title>
        <authorList>
            <person name="Crispim J.S."/>
            <person name="Vidigal P.M.P."/>
            <person name="Silva L.C.F."/>
            <person name="Laguardia C.N."/>
            <person name="Araujo L.C."/>
            <person name="Dias R.S."/>
            <person name="Sousa M.P."/>
            <person name="Paula S.O."/>
            <person name="Silva C."/>
        </authorList>
    </citation>
    <scope>NUCLEOTIDE SEQUENCE [LARGE SCALE GENOMIC DNA]</scope>
    <source>
        <strain evidence="13 14">P37SLT</strain>
    </source>
</reference>
<evidence type="ECO:0000256" key="3">
    <source>
        <dbReference type="ARBA" id="ARBA00004887"/>
    </source>
</evidence>
<dbReference type="NCBIfam" id="TIGR00187">
    <property type="entry name" value="ribE"/>
    <property type="match status" value="1"/>
</dbReference>
<dbReference type="SUPFAM" id="SSF63380">
    <property type="entry name" value="Riboflavin synthase domain-like"/>
    <property type="match status" value="2"/>
</dbReference>
<evidence type="ECO:0000259" key="12">
    <source>
        <dbReference type="PROSITE" id="PS51177"/>
    </source>
</evidence>
<evidence type="ECO:0000256" key="1">
    <source>
        <dbReference type="ARBA" id="ARBA00000968"/>
    </source>
</evidence>
<accession>A0A7M3MB69</accession>
<evidence type="ECO:0000256" key="5">
    <source>
        <dbReference type="ARBA" id="ARBA00012827"/>
    </source>
</evidence>
<keyword evidence="8 13" id="KW-0808">Transferase</keyword>
<dbReference type="Gene3D" id="2.40.30.20">
    <property type="match status" value="2"/>
</dbReference>
<sequence>MFTGLVQGTGRIARLENLGGQTRLTVEPQFNMTDIVLGESIAVNGACLTVERAENTPTGRGAKFSAYASAETLSTTALGALKPGATVNLERALALGDRLGGHLVSGHVDCIATVASIEKAGESTVFRLEYPTAFGSQVVAKGSVALDGVSLTVNRCGSDFLTVNIIPATMAETTIAQWRTGSAVNMETDLIGKYVERMLKAWSGQEHADENNNSSSNISMDFLRKHGF</sequence>
<dbReference type="Proteomes" id="UP000448292">
    <property type="component" value="Unassembled WGS sequence"/>
</dbReference>
<dbReference type="CDD" id="cd00402">
    <property type="entry name" value="Riboflavin_synthase_like"/>
    <property type="match status" value="1"/>
</dbReference>
<dbReference type="PANTHER" id="PTHR21098">
    <property type="entry name" value="RIBOFLAVIN SYNTHASE ALPHA CHAIN"/>
    <property type="match status" value="1"/>
</dbReference>
<feature type="repeat" description="Lumazine-binding" evidence="11">
    <location>
        <begin position="1"/>
        <end position="102"/>
    </location>
</feature>
<evidence type="ECO:0000256" key="2">
    <source>
        <dbReference type="ARBA" id="ARBA00002803"/>
    </source>
</evidence>
<evidence type="ECO:0000256" key="10">
    <source>
        <dbReference type="NCBIfam" id="TIGR00187"/>
    </source>
</evidence>
<dbReference type="OrthoDB" id="9788537at2"/>
<protein>
    <recommendedName>
        <fullName evidence="6 10">Riboflavin synthase</fullName>
        <ecNumber evidence="5 10">2.5.1.9</ecNumber>
    </recommendedName>
</protein>
<organism evidence="13 14">
    <name type="scientific">Oceanidesulfovibrio indonesiensis</name>
    <dbReference type="NCBI Taxonomy" id="54767"/>
    <lineage>
        <taxon>Bacteria</taxon>
        <taxon>Pseudomonadati</taxon>
        <taxon>Thermodesulfobacteriota</taxon>
        <taxon>Desulfovibrionia</taxon>
        <taxon>Desulfovibrionales</taxon>
        <taxon>Desulfovibrionaceae</taxon>
        <taxon>Oceanidesulfovibrio</taxon>
    </lineage>
</organism>
<dbReference type="InterPro" id="IPR001783">
    <property type="entry name" value="Lumazine-bd"/>
</dbReference>
<evidence type="ECO:0000256" key="7">
    <source>
        <dbReference type="ARBA" id="ARBA00022619"/>
    </source>
</evidence>
<feature type="domain" description="Lumazine-binding" evidence="12">
    <location>
        <begin position="1"/>
        <end position="102"/>
    </location>
</feature>
<feature type="repeat" description="Lumazine-binding" evidence="11">
    <location>
        <begin position="103"/>
        <end position="199"/>
    </location>
</feature>
<dbReference type="NCBIfam" id="NF006767">
    <property type="entry name" value="PRK09289.1"/>
    <property type="match status" value="1"/>
</dbReference>
<dbReference type="InterPro" id="IPR023366">
    <property type="entry name" value="ATP_synth_asu-like_sf"/>
</dbReference>
<evidence type="ECO:0000256" key="6">
    <source>
        <dbReference type="ARBA" id="ARBA00013950"/>
    </source>
</evidence>
<dbReference type="Pfam" id="PF00677">
    <property type="entry name" value="Lum_binding"/>
    <property type="match status" value="2"/>
</dbReference>
<dbReference type="PANTHER" id="PTHR21098:SF12">
    <property type="entry name" value="RIBOFLAVIN SYNTHASE"/>
    <property type="match status" value="1"/>
</dbReference>